<sequence>MKILLIMTTITTMMFLMMKHPLSMGIILLIQSTLIALITGNEINNFWFSYIMFLIMVGGMLVLFIYMTSIASNEKFKMSNKMIMYSSIAMIISVSMMFSLSKLMMSDKLMPNLNNTNMNMMKFINFPNNIIMFIMIIYLLFTLIAVVKITMMKHGPLRQKF</sequence>
<dbReference type="PANTHER" id="PTHR11435:SF1">
    <property type="entry name" value="NADH-UBIQUINONE OXIDOREDUCTASE CHAIN 6"/>
    <property type="match status" value="1"/>
</dbReference>
<dbReference type="GO" id="GO:0008137">
    <property type="term" value="F:NADH dehydrogenase (ubiquinone) activity"/>
    <property type="evidence" value="ECO:0007669"/>
    <property type="project" value="UniProtKB-EC"/>
</dbReference>
<dbReference type="GO" id="GO:0031966">
    <property type="term" value="C:mitochondrial membrane"/>
    <property type="evidence" value="ECO:0007669"/>
    <property type="project" value="UniProtKB-SubCell"/>
</dbReference>
<dbReference type="InterPro" id="IPR050269">
    <property type="entry name" value="ComplexI_Subunit6"/>
</dbReference>
<evidence type="ECO:0000256" key="6">
    <source>
        <dbReference type="ARBA" id="ARBA00022660"/>
    </source>
</evidence>
<feature type="transmembrane region" description="Helical" evidence="16">
    <location>
        <begin position="130"/>
        <end position="151"/>
    </location>
</feature>
<keyword evidence="9" id="KW-0249">Electron transport</keyword>
<keyword evidence="11" id="KW-0520">NAD</keyword>
<comment type="subcellular location">
    <subcellularLocation>
        <location evidence="1">Mitochondrion membrane</location>
        <topology evidence="1">Multi-pass membrane protein</topology>
    </subcellularLocation>
</comment>
<organism evidence="17">
    <name type="scientific">Abraeinae sp. MJTNT-2012</name>
    <dbReference type="NCBI Taxonomy" id="1227474"/>
    <lineage>
        <taxon>Eukaryota</taxon>
        <taxon>Metazoa</taxon>
        <taxon>Ecdysozoa</taxon>
        <taxon>Arthropoda</taxon>
        <taxon>Hexapoda</taxon>
        <taxon>Insecta</taxon>
        <taxon>Pterygota</taxon>
        <taxon>Neoptera</taxon>
        <taxon>Endopterygota</taxon>
        <taxon>Coleoptera</taxon>
        <taxon>Polyphaga</taxon>
        <taxon>Staphyliniformia</taxon>
        <taxon>Histeridae</taxon>
        <taxon>Abraeinae</taxon>
    </lineage>
</organism>
<feature type="transmembrane region" description="Helical" evidence="16">
    <location>
        <begin position="50"/>
        <end position="71"/>
    </location>
</feature>
<evidence type="ECO:0000256" key="16">
    <source>
        <dbReference type="SAM" id="Phobius"/>
    </source>
</evidence>
<keyword evidence="13 16" id="KW-0472">Membrane</keyword>
<evidence type="ECO:0000256" key="14">
    <source>
        <dbReference type="ARBA" id="ARBA00031019"/>
    </source>
</evidence>
<geneLocation type="mitochondrion" evidence="17"/>
<keyword evidence="10 16" id="KW-1133">Transmembrane helix</keyword>
<reference evidence="17" key="1">
    <citation type="submission" date="2012-07" db="EMBL/GenBank/DDBJ databases">
        <title>Mitogenomics of the Coleoptera under dense taxon sampling.</title>
        <authorList>
            <person name="Timmermans M.J.T.N."/>
            <person name="Lim J."/>
            <person name="Dodsworth S."/>
            <person name="Haran J."/>
            <person name="Ahrens D."/>
            <person name="Bocak L."/>
            <person name="London A."/>
            <person name="Culverwell L."/>
            <person name="Vogler A.P."/>
        </authorList>
    </citation>
    <scope>NUCLEOTIDE SEQUENCE</scope>
</reference>
<dbReference type="EMBL" id="JX313690">
    <property type="protein sequence ID" value="AFQ62407.1"/>
    <property type="molecule type" value="Genomic_DNA"/>
</dbReference>
<protein>
    <recommendedName>
        <fullName evidence="4">NADH-ubiquinone oxidoreductase chain 6</fullName>
        <ecNumber evidence="3">7.1.1.2</ecNumber>
    </recommendedName>
    <alternativeName>
        <fullName evidence="14">NADH dehydrogenase subunit 6</fullName>
    </alternativeName>
</protein>
<keyword evidence="6" id="KW-0679">Respiratory chain</keyword>
<evidence type="ECO:0000256" key="5">
    <source>
        <dbReference type="ARBA" id="ARBA00022448"/>
    </source>
</evidence>
<gene>
    <name evidence="17" type="primary">ND6</name>
</gene>
<keyword evidence="5" id="KW-0813">Transport</keyword>
<evidence type="ECO:0000313" key="17">
    <source>
        <dbReference type="EMBL" id="AFQ62407.1"/>
    </source>
</evidence>
<keyword evidence="8" id="KW-1278">Translocase</keyword>
<evidence type="ECO:0000256" key="3">
    <source>
        <dbReference type="ARBA" id="ARBA00012944"/>
    </source>
</evidence>
<evidence type="ECO:0000256" key="12">
    <source>
        <dbReference type="ARBA" id="ARBA00023128"/>
    </source>
</evidence>
<feature type="transmembrane region" description="Helical" evidence="16">
    <location>
        <begin position="83"/>
        <end position="105"/>
    </location>
</feature>
<evidence type="ECO:0000256" key="2">
    <source>
        <dbReference type="ARBA" id="ARBA00005698"/>
    </source>
</evidence>
<keyword evidence="7 16" id="KW-0812">Transmembrane</keyword>
<dbReference type="EC" id="7.1.1.2" evidence="3"/>
<accession>S4SUG7</accession>
<evidence type="ECO:0000256" key="9">
    <source>
        <dbReference type="ARBA" id="ARBA00022982"/>
    </source>
</evidence>
<comment type="similarity">
    <text evidence="2">Belongs to the complex I subunit 6 family.</text>
</comment>
<evidence type="ECO:0000256" key="4">
    <source>
        <dbReference type="ARBA" id="ARBA00021095"/>
    </source>
</evidence>
<proteinExistence type="inferred from homology"/>
<evidence type="ECO:0000256" key="11">
    <source>
        <dbReference type="ARBA" id="ARBA00023027"/>
    </source>
</evidence>
<dbReference type="PANTHER" id="PTHR11435">
    <property type="entry name" value="NADH UBIQUINONE OXIDOREDUCTASE SUBUNIT ND6"/>
    <property type="match status" value="1"/>
</dbReference>
<keyword evidence="12 17" id="KW-0496">Mitochondrion</keyword>
<evidence type="ECO:0000256" key="8">
    <source>
        <dbReference type="ARBA" id="ARBA00022967"/>
    </source>
</evidence>
<name>S4SUG7_9COLE</name>
<evidence type="ECO:0000256" key="15">
    <source>
        <dbReference type="ARBA" id="ARBA00049551"/>
    </source>
</evidence>
<dbReference type="AlphaFoldDB" id="S4SUG7"/>
<evidence type="ECO:0000256" key="7">
    <source>
        <dbReference type="ARBA" id="ARBA00022692"/>
    </source>
</evidence>
<evidence type="ECO:0000256" key="10">
    <source>
        <dbReference type="ARBA" id="ARBA00022989"/>
    </source>
</evidence>
<comment type="catalytic activity">
    <reaction evidence="15">
        <text>a ubiquinone + NADH + 5 H(+)(in) = a ubiquinol + NAD(+) + 4 H(+)(out)</text>
        <dbReference type="Rhea" id="RHEA:29091"/>
        <dbReference type="Rhea" id="RHEA-COMP:9565"/>
        <dbReference type="Rhea" id="RHEA-COMP:9566"/>
        <dbReference type="ChEBI" id="CHEBI:15378"/>
        <dbReference type="ChEBI" id="CHEBI:16389"/>
        <dbReference type="ChEBI" id="CHEBI:17976"/>
        <dbReference type="ChEBI" id="CHEBI:57540"/>
        <dbReference type="ChEBI" id="CHEBI:57945"/>
        <dbReference type="EC" id="7.1.1.2"/>
    </reaction>
</comment>
<evidence type="ECO:0000256" key="13">
    <source>
        <dbReference type="ARBA" id="ARBA00023136"/>
    </source>
</evidence>
<evidence type="ECO:0000256" key="1">
    <source>
        <dbReference type="ARBA" id="ARBA00004225"/>
    </source>
</evidence>